<dbReference type="Proteomes" id="UP001499854">
    <property type="component" value="Unassembled WGS sequence"/>
</dbReference>
<keyword evidence="2" id="KW-1185">Reference proteome</keyword>
<organism evidence="1 2">
    <name type="scientific">Catenulispora subtropica</name>
    <dbReference type="NCBI Taxonomy" id="450798"/>
    <lineage>
        <taxon>Bacteria</taxon>
        <taxon>Bacillati</taxon>
        <taxon>Actinomycetota</taxon>
        <taxon>Actinomycetes</taxon>
        <taxon>Catenulisporales</taxon>
        <taxon>Catenulisporaceae</taxon>
        <taxon>Catenulispora</taxon>
    </lineage>
</organism>
<comment type="caution">
    <text evidence="1">The sequence shown here is derived from an EMBL/GenBank/DDBJ whole genome shotgun (WGS) entry which is preliminary data.</text>
</comment>
<proteinExistence type="predicted"/>
<dbReference type="EMBL" id="BAAAQM010000038">
    <property type="protein sequence ID" value="GAA1987041.1"/>
    <property type="molecule type" value="Genomic_DNA"/>
</dbReference>
<sequence length="638" mass="66959">MAPTRRTVLAGAVATAFSTAVPLKTSAAAEPLPRLSNLAHLDFLRASVTPPPTPGHATYGSDRLGVLWTYADRQADGSYKRIGGGTYDPVTDTYSQGAYNADDIARAAVVYIRHWQQFHEASSLEAARGLLRALTFLQSPNGNVVLWMQPDGTLNPSAIPVELPDPSDSGPSYWLARTVWALGEGYAAFRHTDRAFAGFLRDRLELSIAALERQVLPRYGHYNVVDGRRLPAWLIVDGADATSEAVLGLAAYVRSGGSADARRALARFAEGIAMMSAGSTREWPFRALLPWGASICDWHAWGAQMSSALAAASAALGSAELLAPAIGDTAGFTPLLLTSGGPDNGWLPAPTDRTQIAYGVDARLQALLAVDRPGHRHLAAFVAAWYFGANRAGRPMYDAETGRTYDGISGAGVVNRNSGAESAIHGQLSMLALDARRDVARLSGPWSYDGLQTVEAESAAGGTVVTPPSAWTGESQWSNGSYLALDGTATWTIPPATQPRLVLPVVNLLDTPTPARTAWTSGSRSLGTLTHRCGPQGVSAAPGALQPLTLDRPLPAAATTLTASSTGPAQVDALLLLPMLGTLIVGASTLLASVDVVPREVSAPGKQVLTFDADGEPVASGERALVPPGGFAVVRNRP</sequence>
<accession>A0ABN2SJF4</accession>
<evidence type="ECO:0000313" key="1">
    <source>
        <dbReference type="EMBL" id="GAA1987041.1"/>
    </source>
</evidence>
<dbReference type="InterPro" id="IPR006311">
    <property type="entry name" value="TAT_signal"/>
</dbReference>
<reference evidence="1 2" key="1">
    <citation type="journal article" date="2019" name="Int. J. Syst. Evol. Microbiol.">
        <title>The Global Catalogue of Microorganisms (GCM) 10K type strain sequencing project: providing services to taxonomists for standard genome sequencing and annotation.</title>
        <authorList>
            <consortium name="The Broad Institute Genomics Platform"/>
            <consortium name="The Broad Institute Genome Sequencing Center for Infectious Disease"/>
            <person name="Wu L."/>
            <person name="Ma J."/>
        </authorList>
    </citation>
    <scope>NUCLEOTIDE SEQUENCE [LARGE SCALE GENOMIC DNA]</scope>
    <source>
        <strain evidence="1 2">JCM 16013</strain>
    </source>
</reference>
<evidence type="ECO:0000313" key="2">
    <source>
        <dbReference type="Proteomes" id="UP001499854"/>
    </source>
</evidence>
<dbReference type="RefSeq" id="WP_344660228.1">
    <property type="nucleotide sequence ID" value="NZ_BAAAQM010000038.1"/>
</dbReference>
<name>A0ABN2SJF4_9ACTN</name>
<dbReference type="PROSITE" id="PS51318">
    <property type="entry name" value="TAT"/>
    <property type="match status" value="1"/>
</dbReference>
<gene>
    <name evidence="1" type="ORF">GCM10009838_57140</name>
</gene>
<protein>
    <submittedName>
        <fullName evidence="1">Uncharacterized protein</fullName>
    </submittedName>
</protein>